<gene>
    <name evidence="4" type="ORF">LUZ62_082362</name>
</gene>
<evidence type="ECO:0000256" key="2">
    <source>
        <dbReference type="PROSITE-ProRule" id="PRU00235"/>
    </source>
</evidence>
<feature type="repeat" description="RCC1" evidence="2">
    <location>
        <begin position="138"/>
        <end position="190"/>
    </location>
</feature>
<protein>
    <submittedName>
        <fullName evidence="4">Regulator of chromosome condensation (RCC1) family protein</fullName>
    </submittedName>
</protein>
<dbReference type="InterPro" id="IPR009091">
    <property type="entry name" value="RCC1/BLIP-II"/>
</dbReference>
<sequence>MRSSLFLRNRPSCRQLSSVVSRCFCTGEKWGSVWSFGDNTNGALGLPAPLSDAYEPTKVPELPSNITQVAAGHYHSLAVTSEGEVWAWGRNDEGQLGRCTDSPRNSWCKPERVRGLEGVEVRSVSASGVTSSVIGKDGSVWVWGRSKRGQLGLGWDVIEAESPSKVKSLMGHDIDKVSFGWGHALALTTEGKLFGWGYTDGGRLGEMAAIFHTTPSIYENIGELSDFERKTPMLEEVNKLVEERIRREDNMPIIWEPCLVKEVSDVTVSDMSCGLDHSLVLCGDGMLLSGGDNTYGQLARKTGEPSLLPVSGISSFSPISLESGLGHSLALCHQFPTGNHTSCKTAILSWGWNIGSQLGRNGNNEIPDIVEGLEGEHIVSVSAGRVHSVALTREGEVFVWGSGRNGRLGLGHTMDEGEPALIESLEGSRVLQAVAGFDHNLLLVAG</sequence>
<name>A0AAV8C023_9POAL</name>
<accession>A0AAV8C023</accession>
<evidence type="ECO:0000313" key="4">
    <source>
        <dbReference type="EMBL" id="KAJ4747957.1"/>
    </source>
</evidence>
<feature type="repeat" description="RCC1" evidence="2">
    <location>
        <begin position="83"/>
        <end position="137"/>
    </location>
</feature>
<dbReference type="SUPFAM" id="SSF50985">
    <property type="entry name" value="RCC1/BLIP-II"/>
    <property type="match status" value="2"/>
</dbReference>
<feature type="repeat" description="RCC1" evidence="2">
    <location>
        <begin position="395"/>
        <end position="446"/>
    </location>
</feature>
<evidence type="ECO:0000313" key="5">
    <source>
        <dbReference type="Proteomes" id="UP001140206"/>
    </source>
</evidence>
<dbReference type="InterPro" id="IPR058923">
    <property type="entry name" value="RCC1-like_dom"/>
</dbReference>
<proteinExistence type="predicted"/>
<dbReference type="PROSITE" id="PS50012">
    <property type="entry name" value="RCC1_3"/>
    <property type="match status" value="6"/>
</dbReference>
<dbReference type="Gene3D" id="2.130.10.30">
    <property type="entry name" value="Regulator of chromosome condensation 1/beta-lactamase-inhibitor protein II"/>
    <property type="match status" value="2"/>
</dbReference>
<feature type="repeat" description="RCC1" evidence="2">
    <location>
        <begin position="345"/>
        <end position="394"/>
    </location>
</feature>
<dbReference type="EMBL" id="JAMFTS010000005">
    <property type="protein sequence ID" value="KAJ4747957.1"/>
    <property type="molecule type" value="Genomic_DNA"/>
</dbReference>
<comment type="caution">
    <text evidence="4">The sequence shown here is derived from an EMBL/GenBank/DDBJ whole genome shotgun (WGS) entry which is preliminary data.</text>
</comment>
<feature type="domain" description="RCC1-like" evidence="3">
    <location>
        <begin position="33"/>
        <end position="441"/>
    </location>
</feature>
<evidence type="ECO:0000259" key="3">
    <source>
        <dbReference type="Pfam" id="PF25390"/>
    </source>
</evidence>
<dbReference type="Proteomes" id="UP001140206">
    <property type="component" value="Chromosome 5"/>
</dbReference>
<evidence type="ECO:0000256" key="1">
    <source>
        <dbReference type="ARBA" id="ARBA00022737"/>
    </source>
</evidence>
<reference evidence="4" key="1">
    <citation type="submission" date="2022-08" db="EMBL/GenBank/DDBJ databases">
        <authorList>
            <person name="Marques A."/>
        </authorList>
    </citation>
    <scope>NUCLEOTIDE SEQUENCE</scope>
    <source>
        <strain evidence="4">RhyPub2mFocal</strain>
        <tissue evidence="4">Leaves</tissue>
    </source>
</reference>
<dbReference type="InterPro" id="IPR000408">
    <property type="entry name" value="Reg_chr_condens"/>
</dbReference>
<dbReference type="PROSITE" id="PS00626">
    <property type="entry name" value="RCC1_2"/>
    <property type="match status" value="2"/>
</dbReference>
<dbReference type="PRINTS" id="PR00633">
    <property type="entry name" value="RCCNDNSATION"/>
</dbReference>
<organism evidence="4 5">
    <name type="scientific">Rhynchospora pubera</name>
    <dbReference type="NCBI Taxonomy" id="906938"/>
    <lineage>
        <taxon>Eukaryota</taxon>
        <taxon>Viridiplantae</taxon>
        <taxon>Streptophyta</taxon>
        <taxon>Embryophyta</taxon>
        <taxon>Tracheophyta</taxon>
        <taxon>Spermatophyta</taxon>
        <taxon>Magnoliopsida</taxon>
        <taxon>Liliopsida</taxon>
        <taxon>Poales</taxon>
        <taxon>Cyperaceae</taxon>
        <taxon>Cyperoideae</taxon>
        <taxon>Rhynchosporeae</taxon>
        <taxon>Rhynchospora</taxon>
    </lineage>
</organism>
<dbReference type="InterPro" id="IPR051210">
    <property type="entry name" value="Ub_ligase/GEF_domain"/>
</dbReference>
<feature type="repeat" description="RCC1" evidence="2">
    <location>
        <begin position="31"/>
        <end position="82"/>
    </location>
</feature>
<keyword evidence="5" id="KW-1185">Reference proteome</keyword>
<dbReference type="PANTHER" id="PTHR22870:SF365">
    <property type="entry name" value="REGULATOR OF CHROMOSOME CONDENSATION (CELL CYCLE REGULATORY PROTEIN)-RELATED"/>
    <property type="match status" value="1"/>
</dbReference>
<dbReference type="PANTHER" id="PTHR22870">
    <property type="entry name" value="REGULATOR OF CHROMOSOME CONDENSATION"/>
    <property type="match status" value="1"/>
</dbReference>
<dbReference type="AlphaFoldDB" id="A0AAV8C023"/>
<keyword evidence="1" id="KW-0677">Repeat</keyword>
<feature type="repeat" description="RCC1" evidence="2">
    <location>
        <begin position="191"/>
        <end position="284"/>
    </location>
</feature>
<dbReference type="Pfam" id="PF25390">
    <property type="entry name" value="WD40_RLD"/>
    <property type="match status" value="1"/>
</dbReference>